<dbReference type="STRING" id="630390.A0A180GU94"/>
<evidence type="ECO:0000313" key="4">
    <source>
        <dbReference type="Proteomes" id="UP000005240"/>
    </source>
</evidence>
<organism evidence="2">
    <name type="scientific">Puccinia triticina (isolate 1-1 / race 1 (BBBD))</name>
    <name type="common">Brown leaf rust fungus</name>
    <dbReference type="NCBI Taxonomy" id="630390"/>
    <lineage>
        <taxon>Eukaryota</taxon>
        <taxon>Fungi</taxon>
        <taxon>Dikarya</taxon>
        <taxon>Basidiomycota</taxon>
        <taxon>Pucciniomycotina</taxon>
        <taxon>Pucciniomycetes</taxon>
        <taxon>Pucciniales</taxon>
        <taxon>Pucciniaceae</taxon>
        <taxon>Puccinia</taxon>
    </lineage>
</organism>
<gene>
    <name evidence="2" type="ORF">PTTG_12230</name>
</gene>
<protein>
    <submittedName>
        <fullName evidence="2 3">Uncharacterized protein</fullName>
    </submittedName>
</protein>
<dbReference type="Proteomes" id="UP000005240">
    <property type="component" value="Unassembled WGS sequence"/>
</dbReference>
<reference evidence="3" key="4">
    <citation type="submission" date="2025-05" db="UniProtKB">
        <authorList>
            <consortium name="EnsemblFungi"/>
        </authorList>
    </citation>
    <scope>IDENTIFICATION</scope>
    <source>
        <strain evidence="3">isolate 1-1 / race 1 (BBBD)</strain>
    </source>
</reference>
<dbReference type="AlphaFoldDB" id="A0A180GU94"/>
<reference evidence="2" key="2">
    <citation type="submission" date="2016-05" db="EMBL/GenBank/DDBJ databases">
        <title>Comparative analysis highlights variable genome content of wheat rusts and divergence of the mating loci.</title>
        <authorList>
            <person name="Cuomo C.A."/>
            <person name="Bakkeren G."/>
            <person name="Szabo L."/>
            <person name="Khalil H."/>
            <person name="Joly D."/>
            <person name="Goldberg J."/>
            <person name="Young S."/>
            <person name="Zeng Q."/>
            <person name="Fellers J."/>
        </authorList>
    </citation>
    <scope>NUCLEOTIDE SEQUENCE [LARGE SCALE GENOMIC DNA]</scope>
    <source>
        <strain evidence="2">1-1 BBBD Race 1</strain>
    </source>
</reference>
<feature type="chain" id="PRO_5008110277" evidence="1">
    <location>
        <begin position="18"/>
        <end position="181"/>
    </location>
</feature>
<keyword evidence="4" id="KW-1185">Reference proteome</keyword>
<dbReference type="EnsemblFungi" id="PTTG_12230-t43_1">
    <property type="protein sequence ID" value="PTTG_12230-t43_1-p1"/>
    <property type="gene ID" value="PTTG_12230"/>
</dbReference>
<accession>A0A180GU94</accession>
<keyword evidence="1" id="KW-0732">Signal</keyword>
<sequence>MVRFVFISSFFIAAVFATTTPAGGKLAPRQLGFSAVTTSYRNLQSHFQSANTRFATNGFTLQSARSEVQQLYSEFNGALTSFNTCAACIATGNFGTFSPLFMSTLSSFNTLYQTSSRVFGASQALDLFGGFGRLDSAFDQSFHRIVNAGAALNTFVPGRFSSFFNQLHLTHSASYLGQFRL</sequence>
<reference evidence="3 4" key="3">
    <citation type="journal article" date="2017" name="G3 (Bethesda)">
        <title>Comparative analysis highlights variable genome content of wheat rusts and divergence of the mating loci.</title>
        <authorList>
            <person name="Cuomo C.A."/>
            <person name="Bakkeren G."/>
            <person name="Khalil H.B."/>
            <person name="Panwar V."/>
            <person name="Joly D."/>
            <person name="Linning R."/>
            <person name="Sakthikumar S."/>
            <person name="Song X."/>
            <person name="Adiconis X."/>
            <person name="Fan L."/>
            <person name="Goldberg J.M."/>
            <person name="Levin J.Z."/>
            <person name="Young S."/>
            <person name="Zeng Q."/>
            <person name="Anikster Y."/>
            <person name="Bruce M."/>
            <person name="Wang M."/>
            <person name="Yin C."/>
            <person name="McCallum B."/>
            <person name="Szabo L.J."/>
            <person name="Hulbert S."/>
            <person name="Chen X."/>
            <person name="Fellers J.P."/>
        </authorList>
    </citation>
    <scope>NUCLEOTIDE SEQUENCE</scope>
    <source>
        <strain evidence="3">isolate 1-1 / race 1 (BBBD)</strain>
        <strain evidence="4">Isolate 1-1 / race 1 (BBBD)</strain>
    </source>
</reference>
<proteinExistence type="predicted"/>
<dbReference type="VEuPathDB" id="FungiDB:PTTG_12230"/>
<evidence type="ECO:0000256" key="1">
    <source>
        <dbReference type="SAM" id="SignalP"/>
    </source>
</evidence>
<evidence type="ECO:0000313" key="2">
    <source>
        <dbReference type="EMBL" id="OAV95872.1"/>
    </source>
</evidence>
<feature type="signal peptide" evidence="1">
    <location>
        <begin position="1"/>
        <end position="17"/>
    </location>
</feature>
<reference evidence="2" key="1">
    <citation type="submission" date="2009-11" db="EMBL/GenBank/DDBJ databases">
        <authorList>
            <consortium name="The Broad Institute Genome Sequencing Platform"/>
            <person name="Ward D."/>
            <person name="Feldgarden M."/>
            <person name="Earl A."/>
            <person name="Young S.K."/>
            <person name="Zeng Q."/>
            <person name="Koehrsen M."/>
            <person name="Alvarado L."/>
            <person name="Berlin A."/>
            <person name="Bochicchio J."/>
            <person name="Borenstein D."/>
            <person name="Chapman S.B."/>
            <person name="Chen Z."/>
            <person name="Engels R."/>
            <person name="Freedman E."/>
            <person name="Gellesch M."/>
            <person name="Goldberg J."/>
            <person name="Griggs A."/>
            <person name="Gujja S."/>
            <person name="Heilman E."/>
            <person name="Heiman D."/>
            <person name="Hepburn T."/>
            <person name="Howarth C."/>
            <person name="Jen D."/>
            <person name="Larson L."/>
            <person name="Lewis B."/>
            <person name="Mehta T."/>
            <person name="Park D."/>
            <person name="Pearson M."/>
            <person name="Roberts A."/>
            <person name="Saif S."/>
            <person name="Shea T."/>
            <person name="Shenoy N."/>
            <person name="Sisk P."/>
            <person name="Stolte C."/>
            <person name="Sykes S."/>
            <person name="Thomson T."/>
            <person name="Walk T."/>
            <person name="White J."/>
            <person name="Yandava C."/>
            <person name="Izard J."/>
            <person name="Baranova O.V."/>
            <person name="Blanton J.M."/>
            <person name="Tanner A.C."/>
            <person name="Dewhirst F.E."/>
            <person name="Haas B."/>
            <person name="Nusbaum C."/>
            <person name="Birren B."/>
        </authorList>
    </citation>
    <scope>NUCLEOTIDE SEQUENCE [LARGE SCALE GENOMIC DNA]</scope>
    <source>
        <strain evidence="2">1-1 BBBD Race 1</strain>
    </source>
</reference>
<evidence type="ECO:0000313" key="3">
    <source>
        <dbReference type="EnsemblFungi" id="PTTG_12230-t43_1-p1"/>
    </source>
</evidence>
<name>A0A180GU94_PUCT1</name>
<dbReference type="EMBL" id="ADAS02000025">
    <property type="protein sequence ID" value="OAV95872.1"/>
    <property type="molecule type" value="Genomic_DNA"/>
</dbReference>